<name>A0A5J4UKS7_9EUKA</name>
<organism evidence="1 2">
    <name type="scientific">Streblomastix strix</name>
    <dbReference type="NCBI Taxonomy" id="222440"/>
    <lineage>
        <taxon>Eukaryota</taxon>
        <taxon>Metamonada</taxon>
        <taxon>Preaxostyla</taxon>
        <taxon>Oxymonadida</taxon>
        <taxon>Streblomastigidae</taxon>
        <taxon>Streblomastix</taxon>
    </lineage>
</organism>
<evidence type="ECO:0000313" key="1">
    <source>
        <dbReference type="EMBL" id="KAA6370375.1"/>
    </source>
</evidence>
<sequence length="312" mass="36136">MREDNNSPSNFSNRSMSEESVIRKNLSTINNTQVGRIILVTSSSADDSKFAKSWTNRSNSEDWNNCKQKRMGISFRRASNDLNRRKQRGKQGENLFGEAIKAAGASNIVIYYQIIQLNKSWRRHRQGLCYSDKYLQIINMLSIDLFSLKYLQIFIIQLMDWLRLCMLTPAAIINAKTAISALTLSFGIPEKQIYNNRTSTSVKSERKHTAKEVKDKQTYNIDDLLKYIRRKVKQIDNKDEDELQRIKLALLMTITTRRMSEISRAALQVDSIISVQFVHHVEICKIGGEKLTQTIKKAKVITTCFVQWLTRW</sequence>
<evidence type="ECO:0000313" key="2">
    <source>
        <dbReference type="Proteomes" id="UP000324800"/>
    </source>
</evidence>
<evidence type="ECO:0008006" key="3">
    <source>
        <dbReference type="Google" id="ProtNLM"/>
    </source>
</evidence>
<dbReference type="Proteomes" id="UP000324800">
    <property type="component" value="Unassembled WGS sequence"/>
</dbReference>
<gene>
    <name evidence="1" type="ORF">EZS28_034098</name>
</gene>
<reference evidence="1 2" key="1">
    <citation type="submission" date="2019-03" db="EMBL/GenBank/DDBJ databases">
        <title>Single cell metagenomics reveals metabolic interactions within the superorganism composed of flagellate Streblomastix strix and complex community of Bacteroidetes bacteria on its surface.</title>
        <authorList>
            <person name="Treitli S.C."/>
            <person name="Kolisko M."/>
            <person name="Husnik F."/>
            <person name="Keeling P."/>
            <person name="Hampl V."/>
        </authorList>
    </citation>
    <scope>NUCLEOTIDE SEQUENCE [LARGE SCALE GENOMIC DNA]</scope>
    <source>
        <strain evidence="1">ST1C</strain>
    </source>
</reference>
<proteinExistence type="predicted"/>
<dbReference type="EMBL" id="SNRW01015445">
    <property type="protein sequence ID" value="KAA6370375.1"/>
    <property type="molecule type" value="Genomic_DNA"/>
</dbReference>
<accession>A0A5J4UKS7</accession>
<comment type="caution">
    <text evidence="1">The sequence shown here is derived from an EMBL/GenBank/DDBJ whole genome shotgun (WGS) entry which is preliminary data.</text>
</comment>
<protein>
    <recommendedName>
        <fullName evidence="3">Tyr recombinase domain-containing protein</fullName>
    </recommendedName>
</protein>
<dbReference type="AlphaFoldDB" id="A0A5J4UKS7"/>